<dbReference type="PIRSF" id="PIRSF036461">
    <property type="entry name" value="Chmtx_methlestr"/>
    <property type="match status" value="1"/>
</dbReference>
<name>A0ABQ5R6I7_9ACTN</name>
<keyword evidence="4" id="KW-0145">Chemotaxis</keyword>
<evidence type="ECO:0000256" key="3">
    <source>
        <dbReference type="ARBA" id="ARBA00048267"/>
    </source>
</evidence>
<dbReference type="PROSITE" id="PS50122">
    <property type="entry name" value="CHEB"/>
    <property type="match status" value="1"/>
</dbReference>
<comment type="catalytic activity">
    <reaction evidence="3">
        <text>[protein]-L-glutamate 5-O-methyl ester + H2O = L-glutamyl-[protein] + methanol + H(+)</text>
        <dbReference type="Rhea" id="RHEA:23236"/>
        <dbReference type="Rhea" id="RHEA-COMP:10208"/>
        <dbReference type="Rhea" id="RHEA-COMP:10311"/>
        <dbReference type="ChEBI" id="CHEBI:15377"/>
        <dbReference type="ChEBI" id="CHEBI:15378"/>
        <dbReference type="ChEBI" id="CHEBI:17790"/>
        <dbReference type="ChEBI" id="CHEBI:29973"/>
        <dbReference type="ChEBI" id="CHEBI:82795"/>
        <dbReference type="EC" id="3.1.1.61"/>
    </reaction>
</comment>
<dbReference type="InterPro" id="IPR000673">
    <property type="entry name" value="Sig_transdc_resp-reg_Me-estase"/>
</dbReference>
<feature type="active site" evidence="4">
    <location>
        <position position="13"/>
    </location>
</feature>
<evidence type="ECO:0000313" key="7">
    <source>
        <dbReference type="Proteomes" id="UP001144280"/>
    </source>
</evidence>
<feature type="domain" description="CheB-type methylesterase" evidence="5">
    <location>
        <begin position="1"/>
        <end position="190"/>
    </location>
</feature>
<feature type="active site" evidence="4">
    <location>
        <position position="132"/>
    </location>
</feature>
<evidence type="ECO:0000313" key="6">
    <source>
        <dbReference type="EMBL" id="GLI01580.1"/>
    </source>
</evidence>
<dbReference type="SUPFAM" id="SSF52738">
    <property type="entry name" value="Methylesterase CheB, C-terminal domain"/>
    <property type="match status" value="1"/>
</dbReference>
<dbReference type="RefSeq" id="WP_281902722.1">
    <property type="nucleotide sequence ID" value="NZ_BSDI01000046.1"/>
</dbReference>
<keyword evidence="1 4" id="KW-0378">Hydrolase</keyword>
<evidence type="ECO:0000256" key="2">
    <source>
        <dbReference type="ARBA" id="ARBA00039140"/>
    </source>
</evidence>
<dbReference type="Proteomes" id="UP001144280">
    <property type="component" value="Unassembled WGS sequence"/>
</dbReference>
<evidence type="ECO:0000256" key="4">
    <source>
        <dbReference type="PROSITE-ProRule" id="PRU00050"/>
    </source>
</evidence>
<evidence type="ECO:0000259" key="5">
    <source>
        <dbReference type="PROSITE" id="PS50122"/>
    </source>
</evidence>
<sequence length="334" mass="34770">MAKKVDVVVIGASAGGVEALQAVVSRLPAGLPVALLVVLHMPRSAPSALARILDRAGPPPAQAAVDGERLRRRRIYVAAVDHHLLVIDGRVRLSRGPTENGHRPAVDPLFRSAARAYGPSVAGVVLSGSRDDGAAGLLAVKRADGTAIVQDPADALHPSMPLAALERVAVDHVVPAAKIGDLLAELVGTEVDDDGPSPDTDLLDAEVAMANRAPLTTDETDAVPAGYGCPQCGGALYEIDEAPVPRYRCRVGHAWSPDSLLDEQAIATESALWMALRALEEKSSLGRRMAASGAERYRVVADDAEHAAQLIRDLIARIGDAAAASAEAGRRAVA</sequence>
<dbReference type="EMBL" id="BSDI01000046">
    <property type="protein sequence ID" value="GLI01580.1"/>
    <property type="molecule type" value="Genomic_DNA"/>
</dbReference>
<protein>
    <recommendedName>
        <fullName evidence="2">protein-glutamate methylesterase</fullName>
        <ecNumber evidence="2">3.1.1.61</ecNumber>
    </recommendedName>
</protein>
<dbReference type="PANTHER" id="PTHR42872">
    <property type="entry name" value="PROTEIN-GLUTAMATE METHYLESTERASE/PROTEIN-GLUTAMINE GLUTAMINASE"/>
    <property type="match status" value="1"/>
</dbReference>
<organism evidence="6 7">
    <name type="scientific">Phytohabitans aurantiacus</name>
    <dbReference type="NCBI Taxonomy" id="3016789"/>
    <lineage>
        <taxon>Bacteria</taxon>
        <taxon>Bacillati</taxon>
        <taxon>Actinomycetota</taxon>
        <taxon>Actinomycetes</taxon>
        <taxon>Micromonosporales</taxon>
        <taxon>Micromonosporaceae</taxon>
    </lineage>
</organism>
<feature type="active site" evidence="4">
    <location>
        <position position="40"/>
    </location>
</feature>
<dbReference type="InterPro" id="IPR035909">
    <property type="entry name" value="CheB_C"/>
</dbReference>
<dbReference type="InterPro" id="IPR011247">
    <property type="entry name" value="Chemotax_prot-Glu_Me-esterase"/>
</dbReference>
<evidence type="ECO:0000256" key="1">
    <source>
        <dbReference type="ARBA" id="ARBA00022801"/>
    </source>
</evidence>
<keyword evidence="7" id="KW-1185">Reference proteome</keyword>
<proteinExistence type="predicted"/>
<dbReference type="Gene3D" id="3.40.50.180">
    <property type="entry name" value="Methylesterase CheB, C-terminal domain"/>
    <property type="match status" value="1"/>
</dbReference>
<comment type="caution">
    <text evidence="6">The sequence shown here is derived from an EMBL/GenBank/DDBJ whole genome shotgun (WGS) entry which is preliminary data.</text>
</comment>
<dbReference type="EC" id="3.1.1.61" evidence="2"/>
<dbReference type="CDD" id="cd16433">
    <property type="entry name" value="CheB"/>
    <property type="match status" value="1"/>
</dbReference>
<dbReference type="Pfam" id="PF01339">
    <property type="entry name" value="CheB_methylest"/>
    <property type="match status" value="1"/>
</dbReference>
<gene>
    <name evidence="6" type="primary">cheB</name>
    <name evidence="6" type="ORF">Pa4123_68560</name>
</gene>
<accession>A0ABQ5R6I7</accession>
<dbReference type="PANTHER" id="PTHR42872:SF6">
    <property type="entry name" value="PROTEIN-GLUTAMATE METHYLESTERASE_PROTEIN-GLUTAMINE GLUTAMINASE"/>
    <property type="match status" value="1"/>
</dbReference>
<reference evidence="6" key="1">
    <citation type="submission" date="2022-12" db="EMBL/GenBank/DDBJ databases">
        <title>New Phytohabitans aurantiacus sp. RD004123 nov., an actinomycete isolated from soil.</title>
        <authorList>
            <person name="Triningsih D.W."/>
            <person name="Harunari E."/>
            <person name="Igarashi Y."/>
        </authorList>
    </citation>
    <scope>NUCLEOTIDE SEQUENCE</scope>
    <source>
        <strain evidence="6">RD004123</strain>
    </source>
</reference>